<keyword evidence="4" id="KW-1185">Reference proteome</keyword>
<evidence type="ECO:0000313" key="4">
    <source>
        <dbReference type="Proteomes" id="UP000092668"/>
    </source>
</evidence>
<dbReference type="PANTHER" id="PTHR43201:SF5">
    <property type="entry name" value="MEDIUM-CHAIN ACYL-COA LIGASE ACSF2, MITOCHONDRIAL"/>
    <property type="match status" value="1"/>
</dbReference>
<organism evidence="3 4">
    <name type="scientific">Mycolicibacter kumamotonensis</name>
    <dbReference type="NCBI Taxonomy" id="354243"/>
    <lineage>
        <taxon>Bacteria</taxon>
        <taxon>Bacillati</taxon>
        <taxon>Actinomycetota</taxon>
        <taxon>Actinomycetes</taxon>
        <taxon>Mycobacteriales</taxon>
        <taxon>Mycobacteriaceae</taxon>
        <taxon>Mycolicibacter</taxon>
    </lineage>
</organism>
<gene>
    <name evidence="3" type="ORF">ACT18_17995</name>
</gene>
<reference evidence="3 4" key="1">
    <citation type="submission" date="2015-06" db="EMBL/GenBank/DDBJ databases">
        <title>Genome sequence of Mycobacterium kumamotonense strain Roo.</title>
        <authorList>
            <person name="Greninger A.L."/>
            <person name="Cunningham G."/>
            <person name="Miller S."/>
        </authorList>
    </citation>
    <scope>NUCLEOTIDE SEQUENCE [LARGE SCALE GENOMIC DNA]</scope>
    <source>
        <strain evidence="3 4">Roo</strain>
    </source>
</reference>
<evidence type="ECO:0000256" key="1">
    <source>
        <dbReference type="ARBA" id="ARBA00006432"/>
    </source>
</evidence>
<dbReference type="InterPro" id="IPR042099">
    <property type="entry name" value="ANL_N_sf"/>
</dbReference>
<dbReference type="AlphaFoldDB" id="A0A1B8SCH6"/>
<dbReference type="GO" id="GO:0006631">
    <property type="term" value="P:fatty acid metabolic process"/>
    <property type="evidence" value="ECO:0007669"/>
    <property type="project" value="TreeGrafter"/>
</dbReference>
<dbReference type="Proteomes" id="UP000092668">
    <property type="component" value="Unassembled WGS sequence"/>
</dbReference>
<dbReference type="SUPFAM" id="SSF56801">
    <property type="entry name" value="Acetyl-CoA synthetase-like"/>
    <property type="match status" value="1"/>
</dbReference>
<evidence type="ECO:0000313" key="3">
    <source>
        <dbReference type="EMBL" id="OBY30430.1"/>
    </source>
</evidence>
<dbReference type="EMBL" id="LFOE01000032">
    <property type="protein sequence ID" value="OBY30430.1"/>
    <property type="molecule type" value="Genomic_DNA"/>
</dbReference>
<comment type="similarity">
    <text evidence="1">Belongs to the ATP-dependent AMP-binding enzyme family.</text>
</comment>
<dbReference type="Gene3D" id="3.40.50.12780">
    <property type="entry name" value="N-terminal domain of ligase-like"/>
    <property type="match status" value="1"/>
</dbReference>
<name>A0A1B8SCH6_9MYCO</name>
<keyword evidence="2" id="KW-0436">Ligase</keyword>
<proteinExistence type="inferred from homology"/>
<sequence length="121" mass="13025">MEMTIGVSLAATVARAVVDVVIRSALEPCRAVGGRGEVGHWIASGGDRAPRRTAEALDAEDWMHTGDLVVMDDGGHLRIAGRIEDMVIRGEENVYPCEVEEFATPIPTRSPAIYASSTSFR</sequence>
<accession>A0A1B8SCH6</accession>
<evidence type="ECO:0000256" key="2">
    <source>
        <dbReference type="ARBA" id="ARBA00022598"/>
    </source>
</evidence>
<comment type="caution">
    <text evidence="3">The sequence shown here is derived from an EMBL/GenBank/DDBJ whole genome shotgun (WGS) entry which is preliminary data.</text>
</comment>
<dbReference type="GO" id="GO:0031956">
    <property type="term" value="F:medium-chain fatty acid-CoA ligase activity"/>
    <property type="evidence" value="ECO:0007669"/>
    <property type="project" value="TreeGrafter"/>
</dbReference>
<dbReference type="PANTHER" id="PTHR43201">
    <property type="entry name" value="ACYL-COA SYNTHETASE"/>
    <property type="match status" value="1"/>
</dbReference>
<protein>
    <submittedName>
        <fullName evidence="3">Uncharacterized protein</fullName>
    </submittedName>
</protein>